<dbReference type="PANTHER" id="PTHR34496:SF9">
    <property type="entry name" value="[SKP1-PROTEIN]-HYDROXYPROLINE N-ACETYLGLUCOSAMINYLTRANSFERASE"/>
    <property type="match status" value="1"/>
</dbReference>
<sequence length="187" mass="19911">DAASAEALGCLQPVVAVAASLLAEPLSPDSFCSSSRAFCLLGSKAGARSLPGAASGRPCKARHLAQALWAGEPFYMQIDAHMRFVPGWDTLLRDWLAVAERDSPKAVISTYPPGYEGTGAKTVIPECRLPTLLCAAEFGKEGLLRFRARKLRQAATAPVPSLFWAAGFSFSRSLSHPVLGMVPLQLQ</sequence>
<protein>
    <submittedName>
        <fullName evidence="1">Uncharacterized protein</fullName>
    </submittedName>
</protein>
<dbReference type="Proteomes" id="UP001190700">
    <property type="component" value="Unassembled WGS sequence"/>
</dbReference>
<dbReference type="Pfam" id="PF11397">
    <property type="entry name" value="GlcNAc"/>
    <property type="match status" value="1"/>
</dbReference>
<gene>
    <name evidence="1" type="ORF">CYMTET_30163</name>
</gene>
<dbReference type="PANTHER" id="PTHR34496">
    <property type="entry name" value="GLCNAC TRANSFERASE-RELATED"/>
    <property type="match status" value="1"/>
</dbReference>
<dbReference type="AlphaFoldDB" id="A0AAE0FKY1"/>
<keyword evidence="2" id="KW-1185">Reference proteome</keyword>
<dbReference type="EMBL" id="LGRX02017326">
    <property type="protein sequence ID" value="KAK3260901.1"/>
    <property type="molecule type" value="Genomic_DNA"/>
</dbReference>
<dbReference type="InterPro" id="IPR021067">
    <property type="entry name" value="Glycosyltransferase"/>
</dbReference>
<proteinExistence type="predicted"/>
<comment type="caution">
    <text evidence="1">The sequence shown here is derived from an EMBL/GenBank/DDBJ whole genome shotgun (WGS) entry which is preliminary data.</text>
</comment>
<evidence type="ECO:0000313" key="1">
    <source>
        <dbReference type="EMBL" id="KAK3260901.1"/>
    </source>
</evidence>
<evidence type="ECO:0000313" key="2">
    <source>
        <dbReference type="Proteomes" id="UP001190700"/>
    </source>
</evidence>
<organism evidence="1 2">
    <name type="scientific">Cymbomonas tetramitiformis</name>
    <dbReference type="NCBI Taxonomy" id="36881"/>
    <lineage>
        <taxon>Eukaryota</taxon>
        <taxon>Viridiplantae</taxon>
        <taxon>Chlorophyta</taxon>
        <taxon>Pyramimonadophyceae</taxon>
        <taxon>Pyramimonadales</taxon>
        <taxon>Pyramimonadaceae</taxon>
        <taxon>Cymbomonas</taxon>
    </lineage>
</organism>
<reference evidence="1 2" key="1">
    <citation type="journal article" date="2015" name="Genome Biol. Evol.">
        <title>Comparative Genomics of a Bacterivorous Green Alga Reveals Evolutionary Causalities and Consequences of Phago-Mixotrophic Mode of Nutrition.</title>
        <authorList>
            <person name="Burns J.A."/>
            <person name="Paasch A."/>
            <person name="Narechania A."/>
            <person name="Kim E."/>
        </authorList>
    </citation>
    <scope>NUCLEOTIDE SEQUENCE [LARGE SCALE GENOMIC DNA]</scope>
    <source>
        <strain evidence="1 2">PLY_AMNH</strain>
    </source>
</reference>
<feature type="non-terminal residue" evidence="1">
    <location>
        <position position="1"/>
    </location>
</feature>
<name>A0AAE0FKY1_9CHLO</name>
<accession>A0AAE0FKY1</accession>